<dbReference type="EMBL" id="BMLF01000001">
    <property type="protein sequence ID" value="GGL89493.1"/>
    <property type="molecule type" value="Genomic_DNA"/>
</dbReference>
<dbReference type="InterPro" id="IPR000683">
    <property type="entry name" value="Gfo/Idh/MocA-like_OxRdtase_N"/>
</dbReference>
<protein>
    <submittedName>
        <fullName evidence="2">D-galactose 1-dehydrogenase</fullName>
    </submittedName>
</protein>
<dbReference type="InterPro" id="IPR050463">
    <property type="entry name" value="Gfo/Idh/MocA_oxidrdct_glycsds"/>
</dbReference>
<organism evidence="2 3">
    <name type="scientific">Pseudooceanicola nanhaiensis</name>
    <dbReference type="NCBI Taxonomy" id="375761"/>
    <lineage>
        <taxon>Bacteria</taxon>
        <taxon>Pseudomonadati</taxon>
        <taxon>Pseudomonadota</taxon>
        <taxon>Alphaproteobacteria</taxon>
        <taxon>Rhodobacterales</taxon>
        <taxon>Paracoccaceae</taxon>
        <taxon>Pseudooceanicola</taxon>
    </lineage>
</organism>
<dbReference type="GO" id="GO:0000166">
    <property type="term" value="F:nucleotide binding"/>
    <property type="evidence" value="ECO:0007669"/>
    <property type="project" value="InterPro"/>
</dbReference>
<gene>
    <name evidence="2" type="primary">gal</name>
    <name evidence="2" type="ORF">GCM10011534_09550</name>
</gene>
<dbReference type="InterPro" id="IPR036291">
    <property type="entry name" value="NAD(P)-bd_dom_sf"/>
</dbReference>
<evidence type="ECO:0000313" key="2">
    <source>
        <dbReference type="EMBL" id="GGL89493.1"/>
    </source>
</evidence>
<dbReference type="PANTHER" id="PTHR43818:SF7">
    <property type="entry name" value="DEHYDROGENASE"/>
    <property type="match status" value="1"/>
</dbReference>
<dbReference type="Pfam" id="PF01408">
    <property type="entry name" value="GFO_IDH_MocA"/>
    <property type="match status" value="1"/>
</dbReference>
<proteinExistence type="predicted"/>
<comment type="caution">
    <text evidence="2">The sequence shown here is derived from an EMBL/GenBank/DDBJ whole genome shotgun (WGS) entry which is preliminary data.</text>
</comment>
<dbReference type="RefSeq" id="WP_028285851.1">
    <property type="nucleotide sequence ID" value="NZ_BMLF01000001.1"/>
</dbReference>
<keyword evidence="3" id="KW-1185">Reference proteome</keyword>
<sequence length="320" mass="34456">MTLTDIAIVGVGKIARDQHLPAIAEGGQFRLAATVSRSGGVERVENFDTLDALLEARPGIGVISFCTPPQVRYEGARAALEAGRHVMLEKPPGASLSEVEDLRALAGEKGLTLYATWHSRHADGVAGARAWLADKRVQSVRIDWKEDVRVWHPGQVWIWEAGGLGVFDPAINAFSILTEILPVPIHVTGAELRFPSNCETPIAADVSFAGPHGLTATADLDFLYEGDPFWTMAIETDGGMLTLTQGGAVLEVPGDRQGEGWGDQPGIHGEYPRLYSEMARLLAAGQSEVDTRPLTLVADAFMLGRRVDVAPFTDPTLKET</sequence>
<name>A0A917SNK1_9RHOB</name>
<feature type="domain" description="Gfo/Idh/MocA-like oxidoreductase N-terminal" evidence="1">
    <location>
        <begin position="6"/>
        <end position="114"/>
    </location>
</feature>
<dbReference type="Gene3D" id="3.30.360.10">
    <property type="entry name" value="Dihydrodipicolinate Reductase, domain 2"/>
    <property type="match status" value="1"/>
</dbReference>
<evidence type="ECO:0000259" key="1">
    <source>
        <dbReference type="Pfam" id="PF01408"/>
    </source>
</evidence>
<dbReference type="SUPFAM" id="SSF51735">
    <property type="entry name" value="NAD(P)-binding Rossmann-fold domains"/>
    <property type="match status" value="1"/>
</dbReference>
<dbReference type="Proteomes" id="UP000649829">
    <property type="component" value="Unassembled WGS sequence"/>
</dbReference>
<reference evidence="2" key="2">
    <citation type="submission" date="2020-09" db="EMBL/GenBank/DDBJ databases">
        <authorList>
            <person name="Sun Q."/>
            <person name="Zhou Y."/>
        </authorList>
    </citation>
    <scope>NUCLEOTIDE SEQUENCE</scope>
    <source>
        <strain evidence="2">CGMCC 1.6293</strain>
    </source>
</reference>
<dbReference type="Gene3D" id="3.40.50.720">
    <property type="entry name" value="NAD(P)-binding Rossmann-like Domain"/>
    <property type="match status" value="1"/>
</dbReference>
<evidence type="ECO:0000313" key="3">
    <source>
        <dbReference type="Proteomes" id="UP000649829"/>
    </source>
</evidence>
<accession>A0A917SNK1</accession>
<dbReference type="AlphaFoldDB" id="A0A917SNK1"/>
<dbReference type="PANTHER" id="PTHR43818">
    <property type="entry name" value="BCDNA.GH03377"/>
    <property type="match status" value="1"/>
</dbReference>
<reference evidence="2" key="1">
    <citation type="journal article" date="2014" name="Int. J. Syst. Evol. Microbiol.">
        <title>Complete genome sequence of Corynebacterium casei LMG S-19264T (=DSM 44701T), isolated from a smear-ripened cheese.</title>
        <authorList>
            <consortium name="US DOE Joint Genome Institute (JGI-PGF)"/>
            <person name="Walter F."/>
            <person name="Albersmeier A."/>
            <person name="Kalinowski J."/>
            <person name="Ruckert C."/>
        </authorList>
    </citation>
    <scope>NUCLEOTIDE SEQUENCE</scope>
    <source>
        <strain evidence="2">CGMCC 1.6293</strain>
    </source>
</reference>